<keyword evidence="1" id="KW-0472">Membrane</keyword>
<name>A0ABP8DT88_9ACTN</name>
<dbReference type="Proteomes" id="UP001500620">
    <property type="component" value="Unassembled WGS sequence"/>
</dbReference>
<evidence type="ECO:0000256" key="1">
    <source>
        <dbReference type="SAM" id="Phobius"/>
    </source>
</evidence>
<feature type="transmembrane region" description="Helical" evidence="1">
    <location>
        <begin position="246"/>
        <end position="267"/>
    </location>
</feature>
<evidence type="ECO:0000313" key="2">
    <source>
        <dbReference type="EMBL" id="GAA4263178.1"/>
    </source>
</evidence>
<sequence>MMSIRDRIAGDQFGVINNADNINNINVAYGDQTDWLAIGQRELAEEYYPAAIEAFEKALHQDRRDEERAAAYCYTALAKLARVRPAYRPPAEIDHVVMCLSNAQKMPLAGFLAALVQEDWYQADSMSEPRPLGRIADRGAVARLNADEVRLVTKHLVPTPGVTWRLLVERAAELDIEVLEHETGGPQVRVPDDERRIGVRRYFKELPPRPDDVPIRTTVALLIGGPLSGATAIAIATSSIAMAARVAIVVAALVVAAVAVVVGMILYQDVRVYRRKLAIYEEGQEIAAMRPSDAQLDEWLRQDVERIQAEGAQRHRLDPGSQDRGGDLLAEPQTVVGVSRLRQKRAEYRRVQDGPLRHAYRIVRTQTNTLVARSRVGADGKIRSDHYHVLVTYLSKHRVCVYRCELDFATGRATSHATQAFHYADVVAISSHTISSRKEIDEAGRMLFDDGSGQYQETFLDQSFVLSLLDGDKIQVGVGVSDGHDDHGRLQMAWKNGQVQRIIERMVWSRKEKEQHR</sequence>
<evidence type="ECO:0000313" key="3">
    <source>
        <dbReference type="Proteomes" id="UP001500620"/>
    </source>
</evidence>
<reference evidence="3" key="1">
    <citation type="journal article" date="2019" name="Int. J. Syst. Evol. Microbiol.">
        <title>The Global Catalogue of Microorganisms (GCM) 10K type strain sequencing project: providing services to taxonomists for standard genome sequencing and annotation.</title>
        <authorList>
            <consortium name="The Broad Institute Genomics Platform"/>
            <consortium name="The Broad Institute Genome Sequencing Center for Infectious Disease"/>
            <person name="Wu L."/>
            <person name="Ma J."/>
        </authorList>
    </citation>
    <scope>NUCLEOTIDE SEQUENCE [LARGE SCALE GENOMIC DNA]</scope>
    <source>
        <strain evidence="3">JCM 17441</strain>
    </source>
</reference>
<keyword evidence="3" id="KW-1185">Reference proteome</keyword>
<keyword evidence="1" id="KW-0812">Transmembrane</keyword>
<dbReference type="RefSeq" id="WP_345142020.1">
    <property type="nucleotide sequence ID" value="NZ_BAABAT010000062.1"/>
</dbReference>
<proteinExistence type="predicted"/>
<keyword evidence="1" id="KW-1133">Transmembrane helix</keyword>
<protein>
    <recommendedName>
        <fullName evidence="4">Tetratricopeptide repeat protein</fullName>
    </recommendedName>
</protein>
<organism evidence="2 3">
    <name type="scientific">Dactylosporangium darangshiense</name>
    <dbReference type="NCBI Taxonomy" id="579108"/>
    <lineage>
        <taxon>Bacteria</taxon>
        <taxon>Bacillati</taxon>
        <taxon>Actinomycetota</taxon>
        <taxon>Actinomycetes</taxon>
        <taxon>Micromonosporales</taxon>
        <taxon>Micromonosporaceae</taxon>
        <taxon>Dactylosporangium</taxon>
    </lineage>
</organism>
<accession>A0ABP8DT88</accession>
<feature type="transmembrane region" description="Helical" evidence="1">
    <location>
        <begin position="219"/>
        <end position="240"/>
    </location>
</feature>
<evidence type="ECO:0008006" key="4">
    <source>
        <dbReference type="Google" id="ProtNLM"/>
    </source>
</evidence>
<dbReference type="EMBL" id="BAABAT010000062">
    <property type="protein sequence ID" value="GAA4263178.1"/>
    <property type="molecule type" value="Genomic_DNA"/>
</dbReference>
<gene>
    <name evidence="2" type="ORF">GCM10022255_105370</name>
</gene>
<comment type="caution">
    <text evidence="2">The sequence shown here is derived from an EMBL/GenBank/DDBJ whole genome shotgun (WGS) entry which is preliminary data.</text>
</comment>